<keyword evidence="2" id="KW-1185">Reference proteome</keyword>
<accession>A0A2A2L970</accession>
<protein>
    <submittedName>
        <fullName evidence="1">Uncharacterized protein</fullName>
    </submittedName>
</protein>
<sequence length="118" mass="13255">MNEDQILKIKDEMFPIVYDFNLTADQKMEKLSKFSDEERDVVKVAGAKDVFERVVVGEKLAKPSQMKGLSKEDRAKLIHELIGKAVGTCESEDEQSIQLVELKFLVKLKKEGLVGGAN</sequence>
<dbReference type="Proteomes" id="UP000218231">
    <property type="component" value="Unassembled WGS sequence"/>
</dbReference>
<evidence type="ECO:0000313" key="1">
    <source>
        <dbReference type="EMBL" id="PAV82739.1"/>
    </source>
</evidence>
<comment type="caution">
    <text evidence="1">The sequence shown here is derived from an EMBL/GenBank/DDBJ whole genome shotgun (WGS) entry which is preliminary data.</text>
</comment>
<proteinExistence type="predicted"/>
<gene>
    <name evidence="1" type="ORF">WR25_16149</name>
</gene>
<name>A0A2A2L970_9BILA</name>
<dbReference type="EMBL" id="LIAE01007029">
    <property type="protein sequence ID" value="PAV82739.1"/>
    <property type="molecule type" value="Genomic_DNA"/>
</dbReference>
<dbReference type="AlphaFoldDB" id="A0A2A2L970"/>
<evidence type="ECO:0000313" key="2">
    <source>
        <dbReference type="Proteomes" id="UP000218231"/>
    </source>
</evidence>
<organism evidence="1 2">
    <name type="scientific">Diploscapter pachys</name>
    <dbReference type="NCBI Taxonomy" id="2018661"/>
    <lineage>
        <taxon>Eukaryota</taxon>
        <taxon>Metazoa</taxon>
        <taxon>Ecdysozoa</taxon>
        <taxon>Nematoda</taxon>
        <taxon>Chromadorea</taxon>
        <taxon>Rhabditida</taxon>
        <taxon>Rhabditina</taxon>
        <taxon>Rhabditomorpha</taxon>
        <taxon>Rhabditoidea</taxon>
        <taxon>Rhabditidae</taxon>
        <taxon>Diploscapter</taxon>
    </lineage>
</organism>
<reference evidence="1 2" key="1">
    <citation type="journal article" date="2017" name="Curr. Biol.">
        <title>Genome architecture and evolution of a unichromosomal asexual nematode.</title>
        <authorList>
            <person name="Fradin H."/>
            <person name="Zegar C."/>
            <person name="Gutwein M."/>
            <person name="Lucas J."/>
            <person name="Kovtun M."/>
            <person name="Corcoran D."/>
            <person name="Baugh L.R."/>
            <person name="Kiontke K."/>
            <person name="Gunsalus K."/>
            <person name="Fitch D.H."/>
            <person name="Piano F."/>
        </authorList>
    </citation>
    <scope>NUCLEOTIDE SEQUENCE [LARGE SCALE GENOMIC DNA]</scope>
    <source>
        <strain evidence="1">PF1309</strain>
    </source>
</reference>